<accession>A0A246WKA1</accession>
<evidence type="ECO:0000256" key="2">
    <source>
        <dbReference type="RuleBase" id="RU003749"/>
    </source>
</evidence>
<feature type="domain" description="STAS" evidence="3">
    <location>
        <begin position="1"/>
        <end position="110"/>
    </location>
</feature>
<dbReference type="RefSeq" id="WP_079217160.1">
    <property type="nucleotide sequence ID" value="NZ_CP018845.1"/>
</dbReference>
<dbReference type="PANTHER" id="PTHR33495">
    <property type="entry name" value="ANTI-SIGMA FACTOR ANTAGONIST TM_1081-RELATED-RELATED"/>
    <property type="match status" value="1"/>
</dbReference>
<dbReference type="InterPro" id="IPR036513">
    <property type="entry name" value="STAS_dom_sf"/>
</dbReference>
<evidence type="ECO:0000313" key="5">
    <source>
        <dbReference type="EMBL" id="OWY26608.1"/>
    </source>
</evidence>
<dbReference type="Gene3D" id="3.30.750.24">
    <property type="entry name" value="STAS domain"/>
    <property type="match status" value="1"/>
</dbReference>
<dbReference type="PROSITE" id="PS50801">
    <property type="entry name" value="STAS"/>
    <property type="match status" value="1"/>
</dbReference>
<dbReference type="EMBL" id="JABFMT010000019">
    <property type="protein sequence ID" value="NUU03319.1"/>
    <property type="molecule type" value="Genomic_DNA"/>
</dbReference>
<proteinExistence type="inferred from homology"/>
<evidence type="ECO:0000313" key="4">
    <source>
        <dbReference type="EMBL" id="NUU03319.1"/>
    </source>
</evidence>
<protein>
    <recommendedName>
        <fullName evidence="2">Anti-sigma factor antagonist</fullName>
    </recommendedName>
</protein>
<dbReference type="SUPFAM" id="SSF52091">
    <property type="entry name" value="SpoIIaa-like"/>
    <property type="match status" value="1"/>
</dbReference>
<dbReference type="Proteomes" id="UP000197596">
    <property type="component" value="Unassembled WGS sequence"/>
</dbReference>
<reference evidence="5 6" key="1">
    <citation type="submission" date="2017-06" db="EMBL/GenBank/DDBJ databases">
        <title>Herbaspirillum phytohormonus sp. nov., isolated from the root nodule of Robinia pseudoacacia in lead-zinc mine.</title>
        <authorList>
            <person name="Fan M."/>
            <person name="Lin Y."/>
        </authorList>
    </citation>
    <scope>NUCLEOTIDE SEQUENCE [LARGE SCALE GENOMIC DNA]</scope>
    <source>
        <strain evidence="5 6">HZ10</strain>
    </source>
</reference>
<evidence type="ECO:0000259" key="3">
    <source>
        <dbReference type="PROSITE" id="PS50801"/>
    </source>
</evidence>
<evidence type="ECO:0000313" key="7">
    <source>
        <dbReference type="Proteomes" id="UP000536746"/>
    </source>
</evidence>
<dbReference type="PANTHER" id="PTHR33495:SF14">
    <property type="entry name" value="ANTI-SIGMA FACTOR ANTAGONIST"/>
    <property type="match status" value="1"/>
</dbReference>
<keyword evidence="7" id="KW-1185">Reference proteome</keyword>
<evidence type="ECO:0000313" key="6">
    <source>
        <dbReference type="Proteomes" id="UP000197596"/>
    </source>
</evidence>
<reference evidence="4 7" key="2">
    <citation type="journal article" date="2020" name="Front. Plant Sci.">
        <title>Isolation of Rhizosphere Bacteria That Improve Quality and Water Stress Tolerance in Greenhouse Ornamentals.</title>
        <authorList>
            <person name="Nordstedt N.P."/>
            <person name="Jones M.L."/>
        </authorList>
    </citation>
    <scope>NUCLEOTIDE SEQUENCE [LARGE SCALE GENOMIC DNA]</scope>
    <source>
        <strain evidence="4 7">C6C2</strain>
    </source>
</reference>
<organism evidence="5 6">
    <name type="scientific">Herbaspirillum robiniae</name>
    <dbReference type="NCBI Taxonomy" id="2014887"/>
    <lineage>
        <taxon>Bacteria</taxon>
        <taxon>Pseudomonadati</taxon>
        <taxon>Pseudomonadota</taxon>
        <taxon>Betaproteobacteria</taxon>
        <taxon>Burkholderiales</taxon>
        <taxon>Oxalobacteraceae</taxon>
        <taxon>Herbaspirillum</taxon>
    </lineage>
</organism>
<dbReference type="CDD" id="cd07043">
    <property type="entry name" value="STAS_anti-anti-sigma_factors"/>
    <property type="match status" value="1"/>
</dbReference>
<sequence>MNITFEKAGEILQVGLEGKISSVNAAQVEADLLAQIAKGESDLLVDMGRLDYISSAGLRVVLLVAKKLKQSGGVLVLFGMQSQIREVFDISGFLSILTVTDTREQALTHFSHLG</sequence>
<comment type="caution">
    <text evidence="5">The sequence shown here is derived from an EMBL/GenBank/DDBJ whole genome shotgun (WGS) entry which is preliminary data.</text>
</comment>
<dbReference type="GO" id="GO:0043856">
    <property type="term" value="F:anti-sigma factor antagonist activity"/>
    <property type="evidence" value="ECO:0007669"/>
    <property type="project" value="InterPro"/>
</dbReference>
<evidence type="ECO:0000256" key="1">
    <source>
        <dbReference type="ARBA" id="ARBA00009013"/>
    </source>
</evidence>
<dbReference type="Pfam" id="PF01740">
    <property type="entry name" value="STAS"/>
    <property type="match status" value="1"/>
</dbReference>
<dbReference type="NCBIfam" id="TIGR00377">
    <property type="entry name" value="ant_ant_sig"/>
    <property type="match status" value="1"/>
</dbReference>
<comment type="similarity">
    <text evidence="1 2">Belongs to the anti-sigma-factor antagonist family.</text>
</comment>
<dbReference type="InterPro" id="IPR003658">
    <property type="entry name" value="Anti-sigma_ant"/>
</dbReference>
<dbReference type="AlphaFoldDB" id="A0A246WKA1"/>
<name>A0A246WKA1_9BURK</name>
<dbReference type="EMBL" id="NJGU01000017">
    <property type="protein sequence ID" value="OWY26608.1"/>
    <property type="molecule type" value="Genomic_DNA"/>
</dbReference>
<dbReference type="InterPro" id="IPR002645">
    <property type="entry name" value="STAS_dom"/>
</dbReference>
<dbReference type="Proteomes" id="UP000536746">
    <property type="component" value="Unassembled WGS sequence"/>
</dbReference>
<dbReference type="OrthoDB" id="280847at2"/>
<gene>
    <name evidence="5" type="ORF">CEJ42_22880</name>
    <name evidence="4" type="ORF">HNO84_17060</name>
</gene>